<comment type="caution">
    <text evidence="8">Lacks conserved residue(s) required for the propagation of feature annotation.</text>
</comment>
<proteinExistence type="inferred from homology"/>
<keyword evidence="1 8" id="KW-0004">4Fe-4S</keyword>
<dbReference type="AlphaFoldDB" id="A0A221W780"/>
<dbReference type="HAMAP" id="MF_00917">
    <property type="entry name" value="QueE"/>
    <property type="match status" value="1"/>
</dbReference>
<feature type="binding site" evidence="8">
    <location>
        <position position="45"/>
    </location>
    <ligand>
        <name>[4Fe-4S] cluster</name>
        <dbReference type="ChEBI" id="CHEBI:49883"/>
        <note>4Fe-4S-S-AdoMet</note>
    </ligand>
</feature>
<dbReference type="PIRSF" id="PIRSF000370">
    <property type="entry name" value="QueE"/>
    <property type="match status" value="1"/>
</dbReference>
<sequence>MIGMAADGEPLLLIAEVFGPTLQGEGPSTGRPAMFVRLSRCNLSCTWCDTPETWDTTRFDLRRHTTAQTSARLAETVLHADVELVVITGGEPLIQQRRLVDLLDLLLAAGRRIEIETNGTITPEPGLIRPGVRFNVSPKLPGSGLPAHRRLVPTALKTLAAADSVCKFVIAPAHQEIDLAEADAIATAYPFREVWLMPEATTHTDATAGLRALAEPVLARGWALSPRLHITLWEGQPGR</sequence>
<keyword evidence="2 8" id="KW-0949">S-adenosyl-L-methionine</keyword>
<comment type="cofactor">
    <cofactor evidence="8">
        <name>S-adenosyl-L-methionine</name>
        <dbReference type="ChEBI" id="CHEBI:59789"/>
    </cofactor>
    <text evidence="8">Binds 1 S-adenosyl-L-methionine per subunit.</text>
</comment>
<comment type="cofactor">
    <cofactor evidence="8">
        <name>[4Fe-4S] cluster</name>
        <dbReference type="ChEBI" id="CHEBI:49883"/>
    </cofactor>
    <text evidence="8">Binds 1 [4Fe-4S] cluster. The cluster is coordinated with 3 cysteines and an exchangeable S-adenosyl-L-methionine.</text>
</comment>
<feature type="binding site" evidence="8">
    <location>
        <position position="41"/>
    </location>
    <ligand>
        <name>[4Fe-4S] cluster</name>
        <dbReference type="ChEBI" id="CHEBI:49883"/>
        <note>4Fe-4S-S-AdoMet</note>
    </ligand>
</feature>
<dbReference type="PANTHER" id="PTHR42836:SF1">
    <property type="entry name" value="7-CARBOXY-7-DEAZAGUANINE SYNTHASE"/>
    <property type="match status" value="1"/>
</dbReference>
<keyword evidence="11" id="KW-1185">Reference proteome</keyword>
<dbReference type="PROSITE" id="PS51918">
    <property type="entry name" value="RADICAL_SAM"/>
    <property type="match status" value="1"/>
</dbReference>
<feature type="binding site" evidence="8">
    <location>
        <position position="48"/>
    </location>
    <ligand>
        <name>[4Fe-4S] cluster</name>
        <dbReference type="ChEBI" id="CHEBI:49883"/>
        <note>4Fe-4S-S-AdoMet</note>
    </ligand>
</feature>
<comment type="cofactor">
    <cofactor evidence="8">
        <name>Mg(2+)</name>
        <dbReference type="ChEBI" id="CHEBI:18420"/>
    </cofactor>
</comment>
<dbReference type="SFLD" id="SFLDS00029">
    <property type="entry name" value="Radical_SAM"/>
    <property type="match status" value="1"/>
</dbReference>
<keyword evidence="7 8" id="KW-0456">Lyase</keyword>
<keyword evidence="4 8" id="KW-0460">Magnesium</keyword>
<comment type="function">
    <text evidence="8">Catalyzes the complex heterocyclic radical-mediated conversion of 6-carboxy-5,6,7,8-tetrahydropterin (CPH4) to 7-carboxy-7-deazaguanine (CDG), a step common to the biosynthetic pathways of all 7-deazapurine-containing compounds.</text>
</comment>
<dbReference type="Pfam" id="PF04055">
    <property type="entry name" value="Radical_SAM"/>
    <property type="match status" value="1"/>
</dbReference>
<reference evidence="10 11" key="1">
    <citation type="submission" date="2017-07" db="EMBL/GenBank/DDBJ databases">
        <title>Complete genome sequence of Actinoalloteichus hoggarensis DSM 45943, type strain of Actinoalloteichus hoggarensis.</title>
        <authorList>
            <person name="Ruckert C."/>
            <person name="Nouioui I."/>
            <person name="Willmese J."/>
            <person name="van Wezel G."/>
            <person name="Klenk H.-P."/>
            <person name="Kalinowski J."/>
            <person name="Zotchev S.B."/>
        </authorList>
    </citation>
    <scope>NUCLEOTIDE SEQUENCE [LARGE SCALE GENOMIC DNA]</scope>
    <source>
        <strain evidence="10 11">DSM 45943</strain>
    </source>
</reference>
<dbReference type="EMBL" id="CP022521">
    <property type="protein sequence ID" value="ASO21561.1"/>
    <property type="molecule type" value="Genomic_DNA"/>
</dbReference>
<feature type="binding site" evidence="8">
    <location>
        <position position="90"/>
    </location>
    <ligand>
        <name>S-adenosyl-L-methionine</name>
        <dbReference type="ChEBI" id="CHEBI:59789"/>
    </ligand>
</feature>
<evidence type="ECO:0000256" key="6">
    <source>
        <dbReference type="ARBA" id="ARBA00023014"/>
    </source>
</evidence>
<evidence type="ECO:0000256" key="5">
    <source>
        <dbReference type="ARBA" id="ARBA00023004"/>
    </source>
</evidence>
<feature type="domain" description="Radical SAM core" evidence="9">
    <location>
        <begin position="28"/>
        <end position="237"/>
    </location>
</feature>
<organism evidence="10 11">
    <name type="scientific">Actinoalloteichus hoggarensis</name>
    <dbReference type="NCBI Taxonomy" id="1470176"/>
    <lineage>
        <taxon>Bacteria</taxon>
        <taxon>Bacillati</taxon>
        <taxon>Actinomycetota</taxon>
        <taxon>Actinomycetes</taxon>
        <taxon>Pseudonocardiales</taxon>
        <taxon>Pseudonocardiaceae</taxon>
        <taxon>Actinoalloteichus</taxon>
    </lineage>
</organism>
<gene>
    <name evidence="8 10" type="primary">queE</name>
    <name evidence="10" type="ORF">AHOG_19715</name>
</gene>
<keyword evidence="5 8" id="KW-0408">Iron</keyword>
<evidence type="ECO:0000256" key="8">
    <source>
        <dbReference type="HAMAP-Rule" id="MF_00917"/>
    </source>
</evidence>
<dbReference type="EC" id="4.3.99.3" evidence="8"/>
<feature type="binding site" evidence="8">
    <location>
        <begin position="47"/>
        <end position="49"/>
    </location>
    <ligand>
        <name>S-adenosyl-L-methionine</name>
        <dbReference type="ChEBI" id="CHEBI:59789"/>
    </ligand>
</feature>
<feature type="binding site" evidence="8">
    <location>
        <position position="37"/>
    </location>
    <ligand>
        <name>substrate</name>
    </ligand>
</feature>
<dbReference type="GO" id="GO:0000287">
    <property type="term" value="F:magnesium ion binding"/>
    <property type="evidence" value="ECO:0007669"/>
    <property type="project" value="UniProtKB-UniRule"/>
</dbReference>
<keyword evidence="8" id="KW-0671">Queuosine biosynthesis</keyword>
<evidence type="ECO:0000256" key="7">
    <source>
        <dbReference type="ARBA" id="ARBA00023239"/>
    </source>
</evidence>
<evidence type="ECO:0000256" key="2">
    <source>
        <dbReference type="ARBA" id="ARBA00022691"/>
    </source>
</evidence>
<evidence type="ECO:0000256" key="4">
    <source>
        <dbReference type="ARBA" id="ARBA00022842"/>
    </source>
</evidence>
<dbReference type="GO" id="GO:0051539">
    <property type="term" value="F:4 iron, 4 sulfur cluster binding"/>
    <property type="evidence" value="ECO:0007669"/>
    <property type="project" value="UniProtKB-UniRule"/>
</dbReference>
<evidence type="ECO:0000259" key="9">
    <source>
        <dbReference type="PROSITE" id="PS51918"/>
    </source>
</evidence>
<feature type="binding site" evidence="8">
    <location>
        <position position="88"/>
    </location>
    <ligand>
        <name>substrate</name>
    </ligand>
</feature>
<dbReference type="KEGG" id="ahg:AHOG_19715"/>
<dbReference type="InterPro" id="IPR058240">
    <property type="entry name" value="rSAM_sf"/>
</dbReference>
<dbReference type="CDD" id="cd01335">
    <property type="entry name" value="Radical_SAM"/>
    <property type="match status" value="1"/>
</dbReference>
<dbReference type="Proteomes" id="UP000204221">
    <property type="component" value="Chromosome"/>
</dbReference>
<feature type="binding site" evidence="8">
    <location>
        <begin position="22"/>
        <end position="24"/>
    </location>
    <ligand>
        <name>substrate</name>
    </ligand>
</feature>
<evidence type="ECO:0000256" key="3">
    <source>
        <dbReference type="ARBA" id="ARBA00022723"/>
    </source>
</evidence>
<evidence type="ECO:0000313" key="11">
    <source>
        <dbReference type="Proteomes" id="UP000204221"/>
    </source>
</evidence>
<name>A0A221W780_9PSEU</name>
<dbReference type="SUPFAM" id="SSF102114">
    <property type="entry name" value="Radical SAM enzymes"/>
    <property type="match status" value="1"/>
</dbReference>
<evidence type="ECO:0000313" key="10">
    <source>
        <dbReference type="EMBL" id="ASO21561.1"/>
    </source>
</evidence>
<comment type="catalytic activity">
    <reaction evidence="8">
        <text>6-carboxy-5,6,7,8-tetrahydropterin + H(+) = 7-carboxy-7-carbaguanine + NH4(+)</text>
        <dbReference type="Rhea" id="RHEA:27974"/>
        <dbReference type="ChEBI" id="CHEBI:15378"/>
        <dbReference type="ChEBI" id="CHEBI:28938"/>
        <dbReference type="ChEBI" id="CHEBI:61032"/>
        <dbReference type="ChEBI" id="CHEBI:61036"/>
        <dbReference type="EC" id="4.3.99.3"/>
    </reaction>
</comment>
<dbReference type="Gene3D" id="3.20.20.70">
    <property type="entry name" value="Aldolase class I"/>
    <property type="match status" value="1"/>
</dbReference>
<keyword evidence="6 8" id="KW-0411">Iron-sulfur</keyword>
<comment type="similarity">
    <text evidence="8">Belongs to the radical SAM superfamily. 7-carboxy-7-deazaguanine synthase family.</text>
</comment>
<dbReference type="GO" id="GO:0008616">
    <property type="term" value="P:tRNA queuosine(34) biosynthetic process"/>
    <property type="evidence" value="ECO:0007669"/>
    <property type="project" value="UniProtKB-UniRule"/>
</dbReference>
<keyword evidence="3 8" id="KW-0479">Metal-binding</keyword>
<dbReference type="GO" id="GO:0016840">
    <property type="term" value="F:carbon-nitrogen lyase activity"/>
    <property type="evidence" value="ECO:0007669"/>
    <property type="project" value="UniProtKB-UniRule"/>
</dbReference>
<feature type="binding site" evidence="8">
    <location>
        <begin position="137"/>
        <end position="139"/>
    </location>
    <ligand>
        <name>S-adenosyl-L-methionine</name>
        <dbReference type="ChEBI" id="CHEBI:59789"/>
    </ligand>
</feature>
<dbReference type="InterPro" id="IPR013785">
    <property type="entry name" value="Aldolase_TIM"/>
</dbReference>
<comment type="subunit">
    <text evidence="8">Homodimer.</text>
</comment>
<accession>A0A221W780</accession>
<dbReference type="GO" id="GO:1904047">
    <property type="term" value="F:S-adenosyl-L-methionine binding"/>
    <property type="evidence" value="ECO:0007669"/>
    <property type="project" value="UniProtKB-UniRule"/>
</dbReference>
<dbReference type="InterPro" id="IPR024924">
    <property type="entry name" value="7-CO-7-deazaguanine_synth-like"/>
</dbReference>
<dbReference type="UniPathway" id="UPA00391"/>
<dbReference type="PANTHER" id="PTHR42836">
    <property type="entry name" value="7-CARBOXY-7-DEAZAGUANINE SYNTHASE"/>
    <property type="match status" value="1"/>
</dbReference>
<feature type="binding site" evidence="8">
    <location>
        <position position="50"/>
    </location>
    <ligand>
        <name>Mg(2+)</name>
        <dbReference type="ChEBI" id="CHEBI:18420"/>
    </ligand>
</feature>
<dbReference type="InterPro" id="IPR007197">
    <property type="entry name" value="rSAM"/>
</dbReference>
<comment type="pathway">
    <text evidence="8">Purine metabolism; 7-cyano-7-deazaguanine biosynthesis.</text>
</comment>
<evidence type="ECO:0000256" key="1">
    <source>
        <dbReference type="ARBA" id="ARBA00022485"/>
    </source>
</evidence>
<protein>
    <recommendedName>
        <fullName evidence="8">7-carboxy-7-deazaguanine synthase</fullName>
        <shortName evidence="8">CDG synthase</shortName>
        <ecNumber evidence="8">4.3.99.3</ecNumber>
    </recommendedName>
    <alternativeName>
        <fullName evidence="8">Queuosine biosynthesis protein QueE</fullName>
    </alternativeName>
</protein>